<dbReference type="EMBL" id="NPIA01000008">
    <property type="protein sequence ID" value="OZM56197.1"/>
    <property type="molecule type" value="Genomic_DNA"/>
</dbReference>
<dbReference type="InterPro" id="IPR002471">
    <property type="entry name" value="Pept_S9_AS"/>
</dbReference>
<dbReference type="GO" id="GO:0004252">
    <property type="term" value="F:serine-type endopeptidase activity"/>
    <property type="evidence" value="ECO:0007669"/>
    <property type="project" value="InterPro"/>
</dbReference>
<evidence type="ECO:0000259" key="2">
    <source>
        <dbReference type="Pfam" id="PF00326"/>
    </source>
</evidence>
<dbReference type="InterPro" id="IPR029058">
    <property type="entry name" value="AB_hydrolase_fold"/>
</dbReference>
<comment type="caution">
    <text evidence="3">The sequence shown here is derived from an EMBL/GenBank/DDBJ whole genome shotgun (WGS) entry which is preliminary data.</text>
</comment>
<dbReference type="Gene3D" id="3.40.50.1820">
    <property type="entry name" value="alpha/beta hydrolase"/>
    <property type="match status" value="1"/>
</dbReference>
<sequence>MFSNLIEQLQKYPSPHPMIDVYLVTYRSQGLKVKGFLAVPQVEHKLPAIVYLRGGIKNVGMVRLARVIEFAAQGFVVFAPFYRGNKGGEGREDFAGEDVWDAVHAYEILQECPVVSPYHIHLFGFSRGGVMALLTATKVKNPCSVVTWGGVSDMKLTYEERIDLRKMMKRVIGGTPAKVPLEYERRTALLKVKQLNCPILIVHGKHDLQVSVEHALRLEKALQNEKKQFDSWIFEEYGHHIPLEKKREITKNVTKWMKMQ</sequence>
<protein>
    <submittedName>
        <fullName evidence="3">Alpha/beta hydrolase</fullName>
    </submittedName>
</protein>
<dbReference type="PANTHER" id="PTHR42776">
    <property type="entry name" value="SERINE PEPTIDASE S9 FAMILY MEMBER"/>
    <property type="match status" value="1"/>
</dbReference>
<dbReference type="Proteomes" id="UP000217083">
    <property type="component" value="Unassembled WGS sequence"/>
</dbReference>
<dbReference type="PANTHER" id="PTHR42776:SF27">
    <property type="entry name" value="DIPEPTIDYL PEPTIDASE FAMILY MEMBER 6"/>
    <property type="match status" value="1"/>
</dbReference>
<proteinExistence type="predicted"/>
<dbReference type="GO" id="GO:0006508">
    <property type="term" value="P:proteolysis"/>
    <property type="evidence" value="ECO:0007669"/>
    <property type="project" value="InterPro"/>
</dbReference>
<keyword evidence="4" id="KW-1185">Reference proteome</keyword>
<organism evidence="3 4">
    <name type="scientific">Lottiidibacillus patelloidae</name>
    <dbReference type="NCBI Taxonomy" id="2670334"/>
    <lineage>
        <taxon>Bacteria</taxon>
        <taxon>Bacillati</taxon>
        <taxon>Bacillota</taxon>
        <taxon>Bacilli</taxon>
        <taxon>Bacillales</taxon>
        <taxon>Bacillaceae</taxon>
        <taxon>Lottiidibacillus</taxon>
    </lineage>
</organism>
<name>A0A263BS51_9BACI</name>
<gene>
    <name evidence="3" type="ORF">CIB95_13605</name>
</gene>
<dbReference type="RefSeq" id="WP_094926155.1">
    <property type="nucleotide sequence ID" value="NZ_NPIA01000008.1"/>
</dbReference>
<evidence type="ECO:0000313" key="4">
    <source>
        <dbReference type="Proteomes" id="UP000217083"/>
    </source>
</evidence>
<dbReference type="AlphaFoldDB" id="A0A263BS51"/>
<keyword evidence="1 3" id="KW-0378">Hydrolase</keyword>
<evidence type="ECO:0000256" key="1">
    <source>
        <dbReference type="ARBA" id="ARBA00022801"/>
    </source>
</evidence>
<dbReference type="PROSITE" id="PS00708">
    <property type="entry name" value="PRO_ENDOPEP_SER"/>
    <property type="match status" value="1"/>
</dbReference>
<reference evidence="3 4" key="2">
    <citation type="submission" date="2017-09" db="EMBL/GenBank/DDBJ databases">
        <title>Bacillus patelloidae sp. nov., isolated from the intestinal tract of a marine limpet.</title>
        <authorList>
            <person name="Liu R."/>
            <person name="Dong C."/>
            <person name="Shao Z."/>
        </authorList>
    </citation>
    <scope>NUCLEOTIDE SEQUENCE [LARGE SCALE GENOMIC DNA]</scope>
    <source>
        <strain evidence="3 4">SA5d-4</strain>
    </source>
</reference>
<dbReference type="SUPFAM" id="SSF53474">
    <property type="entry name" value="alpha/beta-Hydrolases"/>
    <property type="match status" value="1"/>
</dbReference>
<dbReference type="InterPro" id="IPR001375">
    <property type="entry name" value="Peptidase_S9_cat"/>
</dbReference>
<feature type="domain" description="Peptidase S9 prolyl oligopeptidase catalytic" evidence="2">
    <location>
        <begin position="70"/>
        <end position="258"/>
    </location>
</feature>
<evidence type="ECO:0000313" key="3">
    <source>
        <dbReference type="EMBL" id="OZM56197.1"/>
    </source>
</evidence>
<accession>A0A263BS51</accession>
<dbReference type="Pfam" id="PF00326">
    <property type="entry name" value="Peptidase_S9"/>
    <property type="match status" value="1"/>
</dbReference>
<reference evidence="4" key="1">
    <citation type="submission" date="2017-08" db="EMBL/GenBank/DDBJ databases">
        <authorList>
            <person name="Huang Z."/>
        </authorList>
    </citation>
    <scope>NUCLEOTIDE SEQUENCE [LARGE SCALE GENOMIC DNA]</scope>
    <source>
        <strain evidence="4">SA5d-4</strain>
    </source>
</reference>